<keyword evidence="2" id="KW-1185">Reference proteome</keyword>
<sequence length="45" mass="5195">MTDRVSIESQAKGLFGICAELSKELFTRQNWNCKEFISQPCEVQE</sequence>
<accession>A0ABY9EAM2</accession>
<organism evidence="1 2">
    <name type="scientific">Microbulbifer spongiae</name>
    <dbReference type="NCBI Taxonomy" id="2944933"/>
    <lineage>
        <taxon>Bacteria</taxon>
        <taxon>Pseudomonadati</taxon>
        <taxon>Pseudomonadota</taxon>
        <taxon>Gammaproteobacteria</taxon>
        <taxon>Cellvibrionales</taxon>
        <taxon>Microbulbiferaceae</taxon>
        <taxon>Microbulbifer</taxon>
    </lineage>
</organism>
<proteinExistence type="predicted"/>
<dbReference type="EMBL" id="CP098023">
    <property type="protein sequence ID" value="WKD50048.1"/>
    <property type="molecule type" value="Genomic_DNA"/>
</dbReference>
<dbReference type="RefSeq" id="WP_301415968.1">
    <property type="nucleotide sequence ID" value="NZ_CP098023.1"/>
</dbReference>
<dbReference type="Proteomes" id="UP001321520">
    <property type="component" value="Chromosome"/>
</dbReference>
<evidence type="ECO:0000313" key="1">
    <source>
        <dbReference type="EMBL" id="WKD50048.1"/>
    </source>
</evidence>
<reference evidence="1 2" key="1">
    <citation type="submission" date="2022-05" db="EMBL/GenBank/DDBJ databases">
        <title>Microbulbifer sp. nov., isolated from sponge.</title>
        <authorList>
            <person name="Gao L."/>
        </authorList>
    </citation>
    <scope>NUCLEOTIDE SEQUENCE [LARGE SCALE GENOMIC DNA]</scope>
    <source>
        <strain evidence="1 2">MI-G</strain>
    </source>
</reference>
<name>A0ABY9EAM2_9GAMM</name>
<protein>
    <submittedName>
        <fullName evidence="1">Uncharacterized protein</fullName>
    </submittedName>
</protein>
<gene>
    <name evidence="1" type="ORF">M8T91_01070</name>
</gene>
<evidence type="ECO:0000313" key="2">
    <source>
        <dbReference type="Proteomes" id="UP001321520"/>
    </source>
</evidence>